<evidence type="ECO:0000313" key="2">
    <source>
        <dbReference type="EMBL" id="GAA2032679.1"/>
    </source>
</evidence>
<evidence type="ECO:0000256" key="1">
    <source>
        <dbReference type="SAM" id="Phobius"/>
    </source>
</evidence>
<organism evidence="2 3">
    <name type="scientific">Catenulispora yoronensis</name>
    <dbReference type="NCBI Taxonomy" id="450799"/>
    <lineage>
        <taxon>Bacteria</taxon>
        <taxon>Bacillati</taxon>
        <taxon>Actinomycetota</taxon>
        <taxon>Actinomycetes</taxon>
        <taxon>Catenulisporales</taxon>
        <taxon>Catenulisporaceae</taxon>
        <taxon>Catenulispora</taxon>
    </lineage>
</organism>
<comment type="caution">
    <text evidence="2">The sequence shown here is derived from an EMBL/GenBank/DDBJ whole genome shotgun (WGS) entry which is preliminary data.</text>
</comment>
<keyword evidence="1" id="KW-0812">Transmembrane</keyword>
<gene>
    <name evidence="2" type="ORF">GCM10009839_36120</name>
</gene>
<reference evidence="2 3" key="1">
    <citation type="journal article" date="2019" name="Int. J. Syst. Evol. Microbiol.">
        <title>The Global Catalogue of Microorganisms (GCM) 10K type strain sequencing project: providing services to taxonomists for standard genome sequencing and annotation.</title>
        <authorList>
            <consortium name="The Broad Institute Genomics Platform"/>
            <consortium name="The Broad Institute Genome Sequencing Center for Infectious Disease"/>
            <person name="Wu L."/>
            <person name="Ma J."/>
        </authorList>
    </citation>
    <scope>NUCLEOTIDE SEQUENCE [LARGE SCALE GENOMIC DNA]</scope>
    <source>
        <strain evidence="2 3">JCM 16014</strain>
    </source>
</reference>
<feature type="transmembrane region" description="Helical" evidence="1">
    <location>
        <begin position="7"/>
        <end position="25"/>
    </location>
</feature>
<feature type="transmembrane region" description="Helical" evidence="1">
    <location>
        <begin position="45"/>
        <end position="65"/>
    </location>
</feature>
<keyword evidence="3" id="KW-1185">Reference proteome</keyword>
<keyword evidence="1" id="KW-0472">Membrane</keyword>
<sequence length="67" mass="7101">MTPVSALYFANASWMTFACGSLSFHMDQYVKVFDAPAAAGVVEVLLEQAVIPVAATMAAAVTAMFRL</sequence>
<accession>A0ABN2UAM2</accession>
<dbReference type="EMBL" id="BAAAQN010000019">
    <property type="protein sequence ID" value="GAA2032679.1"/>
    <property type="molecule type" value="Genomic_DNA"/>
</dbReference>
<name>A0ABN2UAM2_9ACTN</name>
<protein>
    <submittedName>
        <fullName evidence="2">Uncharacterized protein</fullName>
    </submittedName>
</protein>
<dbReference type="Proteomes" id="UP001500751">
    <property type="component" value="Unassembled WGS sequence"/>
</dbReference>
<keyword evidence="1" id="KW-1133">Transmembrane helix</keyword>
<evidence type="ECO:0000313" key="3">
    <source>
        <dbReference type="Proteomes" id="UP001500751"/>
    </source>
</evidence>
<proteinExistence type="predicted"/>